<sequence length="76" mass="8083">MTDPTGGPAIPDTHAPDNDVNPICGHHRRAKCLGCGSCATCDACYCGEDGEPLSHASASDTWSGEERDFHTNPFDY</sequence>
<feature type="region of interest" description="Disordered" evidence="1">
    <location>
        <begin position="1"/>
        <end position="20"/>
    </location>
</feature>
<accession>A0A1T3NYA9</accession>
<protein>
    <submittedName>
        <fullName evidence="2">Uncharacterized protein</fullName>
    </submittedName>
</protein>
<organism evidence="2 3">
    <name type="scientific">Embleya scabrispora</name>
    <dbReference type="NCBI Taxonomy" id="159449"/>
    <lineage>
        <taxon>Bacteria</taxon>
        <taxon>Bacillati</taxon>
        <taxon>Actinomycetota</taxon>
        <taxon>Actinomycetes</taxon>
        <taxon>Kitasatosporales</taxon>
        <taxon>Streptomycetaceae</taxon>
        <taxon>Embleya</taxon>
    </lineage>
</organism>
<evidence type="ECO:0000313" key="3">
    <source>
        <dbReference type="Proteomes" id="UP000190037"/>
    </source>
</evidence>
<keyword evidence="3" id="KW-1185">Reference proteome</keyword>
<dbReference type="Proteomes" id="UP000190037">
    <property type="component" value="Unassembled WGS sequence"/>
</dbReference>
<evidence type="ECO:0000256" key="1">
    <source>
        <dbReference type="SAM" id="MobiDB-lite"/>
    </source>
</evidence>
<reference evidence="2 3" key="1">
    <citation type="submission" date="2017-03" db="EMBL/GenBank/DDBJ databases">
        <title>Draft genome sequence of Streptomyces scabrisporus NF3, endophyte isolated from Amphipterygium adstringens.</title>
        <authorList>
            <person name="Vazquez M."/>
            <person name="Ceapa C.D."/>
            <person name="Rodriguez Luna D."/>
            <person name="Sanchez Esquivel S."/>
        </authorList>
    </citation>
    <scope>NUCLEOTIDE SEQUENCE [LARGE SCALE GENOMIC DNA]</scope>
    <source>
        <strain evidence="2 3">NF3</strain>
    </source>
</reference>
<dbReference type="EMBL" id="MWQN01000001">
    <property type="protein sequence ID" value="OPC81823.1"/>
    <property type="molecule type" value="Genomic_DNA"/>
</dbReference>
<dbReference type="RefSeq" id="WP_078976096.1">
    <property type="nucleotide sequence ID" value="NZ_MWQN01000001.1"/>
</dbReference>
<dbReference type="AlphaFoldDB" id="A0A1T3NYA9"/>
<dbReference type="OrthoDB" id="4203926at2"/>
<evidence type="ECO:0000313" key="2">
    <source>
        <dbReference type="EMBL" id="OPC81823.1"/>
    </source>
</evidence>
<gene>
    <name evidence="2" type="ORF">B4N89_13540</name>
</gene>
<feature type="region of interest" description="Disordered" evidence="1">
    <location>
        <begin position="53"/>
        <end position="76"/>
    </location>
</feature>
<proteinExistence type="predicted"/>
<name>A0A1T3NYA9_9ACTN</name>
<comment type="caution">
    <text evidence="2">The sequence shown here is derived from an EMBL/GenBank/DDBJ whole genome shotgun (WGS) entry which is preliminary data.</text>
</comment>